<dbReference type="GO" id="GO:0003677">
    <property type="term" value="F:DNA binding"/>
    <property type="evidence" value="ECO:0007669"/>
    <property type="project" value="UniProtKB-UniRule"/>
</dbReference>
<reference evidence="6 7" key="1">
    <citation type="submission" date="2019-07" db="EMBL/GenBank/DDBJ databases">
        <title>Draft genome for Aliikangiella sp. M105.</title>
        <authorList>
            <person name="Wang G."/>
        </authorList>
    </citation>
    <scope>NUCLEOTIDE SEQUENCE [LARGE SCALE GENOMIC DNA]</scope>
    <source>
        <strain evidence="6 7">M105</strain>
    </source>
</reference>
<dbReference type="GO" id="GO:0006355">
    <property type="term" value="P:regulation of DNA-templated transcription"/>
    <property type="evidence" value="ECO:0007669"/>
    <property type="project" value="InterPro"/>
</dbReference>
<dbReference type="EMBL" id="VIKS01000011">
    <property type="protein sequence ID" value="TQV85806.1"/>
    <property type="molecule type" value="Genomic_DNA"/>
</dbReference>
<evidence type="ECO:0000256" key="3">
    <source>
        <dbReference type="PROSITE-ProRule" id="PRU01091"/>
    </source>
</evidence>
<sequence length="722" mass="82278">MTSVSFANQQLDAERGILVNLTEQSETKLPRKTVQVLTHLINNAGKTISKAELIDVVWDGNEYVGDQGVSNALWRIRKALKEDAANPVYLETIPKVGYKWLVPQTNLLAIEESLQQQPNSEKNWKKQVHRLLFLFVITFLLLATVFVLFSLTNKNLNGVSDDLKVVSASNNFGLERYPAIAPNGDQMLFSWRKNSGKASIFIKQPDSNKAPRQLTDDTHDDLKPVWSPDGDHFAYLRMVKGSQDCNVMLYQLSTDKQVKLAPCLITRFGAASLSWSPSGEFIAYSSDKDTISIIRPDTSSTISQISLIEKTGPFSDFFPTWSADSKTLYFVRQKSIERPELFQVDIDSREVTQTTYNISQTLAKIYGLVILPNNDIFLTGWDRDNNNRSLYQLSKDKTSLLELGVSCCQMSDLAFDAKHNRLFFVKRQEPSQLGSINLNSTSTVTEIFPYPQTFSIDFQPSYCEGTDSIIFISNSSGGQEIWQIKNEKLKQLTRFGNESIAFAPSCSKSGRYVAFSGSNSEIRSHEQANKFALFIYDLKLNTLFPLTKESSIESLSPSWNFDDSAIISSQLDSNGHPFLWTNQFRQNGEHQALNLPFIHTKPGSNSDYFFAANPLGEIWQIATNNFNNRKRLVQDMDNTDWGNWDVYDNFLVYLKRYRNDEAPAYDKIYRLDLNTNETQLLAKFPMGTLRNQKNMTIDKHNQRLVFAYYSKRVSSIQYIEFD</sequence>
<evidence type="ECO:0000259" key="5">
    <source>
        <dbReference type="PROSITE" id="PS51755"/>
    </source>
</evidence>
<proteinExistence type="inferred from homology"/>
<feature type="DNA-binding region" description="OmpR/PhoB-type" evidence="3">
    <location>
        <begin position="1"/>
        <end position="102"/>
    </location>
</feature>
<dbReference type="SMART" id="SM00862">
    <property type="entry name" value="Trans_reg_C"/>
    <property type="match status" value="1"/>
</dbReference>
<dbReference type="InterPro" id="IPR011042">
    <property type="entry name" value="6-blade_b-propeller_TolB-like"/>
</dbReference>
<protein>
    <recommendedName>
        <fullName evidence="5">OmpR/PhoB-type domain-containing protein</fullName>
    </recommendedName>
</protein>
<dbReference type="InterPro" id="IPR016032">
    <property type="entry name" value="Sig_transdc_resp-reg_C-effctor"/>
</dbReference>
<keyword evidence="7" id="KW-1185">Reference proteome</keyword>
<accession>A0A545U8L4</accession>
<dbReference type="Pfam" id="PF07676">
    <property type="entry name" value="PD40"/>
    <property type="match status" value="3"/>
</dbReference>
<dbReference type="RefSeq" id="WP_142932725.1">
    <property type="nucleotide sequence ID" value="NZ_ML660167.1"/>
</dbReference>
<feature type="domain" description="OmpR/PhoB-type" evidence="5">
    <location>
        <begin position="1"/>
        <end position="102"/>
    </location>
</feature>
<keyword evidence="4" id="KW-0812">Transmembrane</keyword>
<evidence type="ECO:0000256" key="1">
    <source>
        <dbReference type="ARBA" id="ARBA00009820"/>
    </source>
</evidence>
<evidence type="ECO:0000313" key="7">
    <source>
        <dbReference type="Proteomes" id="UP000315439"/>
    </source>
</evidence>
<dbReference type="PROSITE" id="PS51755">
    <property type="entry name" value="OMPR_PHOB"/>
    <property type="match status" value="1"/>
</dbReference>
<dbReference type="Proteomes" id="UP000315439">
    <property type="component" value="Unassembled WGS sequence"/>
</dbReference>
<evidence type="ECO:0000256" key="4">
    <source>
        <dbReference type="SAM" id="Phobius"/>
    </source>
</evidence>
<keyword evidence="2 3" id="KW-0238">DNA-binding</keyword>
<dbReference type="PANTHER" id="PTHR36842:SF1">
    <property type="entry name" value="PROTEIN TOLB"/>
    <property type="match status" value="1"/>
</dbReference>
<keyword evidence="4" id="KW-0472">Membrane</keyword>
<evidence type="ECO:0000313" key="6">
    <source>
        <dbReference type="EMBL" id="TQV85806.1"/>
    </source>
</evidence>
<comment type="similarity">
    <text evidence="1">Belongs to the TolB family.</text>
</comment>
<dbReference type="Pfam" id="PF00486">
    <property type="entry name" value="Trans_reg_C"/>
    <property type="match status" value="1"/>
</dbReference>
<dbReference type="SUPFAM" id="SSF46894">
    <property type="entry name" value="C-terminal effector domain of the bipartite response regulators"/>
    <property type="match status" value="1"/>
</dbReference>
<keyword evidence="4" id="KW-1133">Transmembrane helix</keyword>
<evidence type="ECO:0000256" key="2">
    <source>
        <dbReference type="ARBA" id="ARBA00023125"/>
    </source>
</evidence>
<feature type="transmembrane region" description="Helical" evidence="4">
    <location>
        <begin position="131"/>
        <end position="151"/>
    </location>
</feature>
<dbReference type="InterPro" id="IPR011659">
    <property type="entry name" value="WD40"/>
</dbReference>
<dbReference type="InterPro" id="IPR036388">
    <property type="entry name" value="WH-like_DNA-bd_sf"/>
</dbReference>
<dbReference type="PANTHER" id="PTHR36842">
    <property type="entry name" value="PROTEIN TOLB HOMOLOG"/>
    <property type="match status" value="1"/>
</dbReference>
<gene>
    <name evidence="6" type="ORF">FLL46_17935</name>
</gene>
<dbReference type="InterPro" id="IPR001867">
    <property type="entry name" value="OmpR/PhoB-type_DNA-bd"/>
</dbReference>
<name>A0A545U8L4_9GAMM</name>
<comment type="caution">
    <text evidence="6">The sequence shown here is derived from an EMBL/GenBank/DDBJ whole genome shotgun (WGS) entry which is preliminary data.</text>
</comment>
<dbReference type="Gene3D" id="1.10.10.10">
    <property type="entry name" value="Winged helix-like DNA-binding domain superfamily/Winged helix DNA-binding domain"/>
    <property type="match status" value="1"/>
</dbReference>
<dbReference type="AlphaFoldDB" id="A0A545U8L4"/>
<dbReference type="GO" id="GO:0000160">
    <property type="term" value="P:phosphorelay signal transduction system"/>
    <property type="evidence" value="ECO:0007669"/>
    <property type="project" value="InterPro"/>
</dbReference>
<organism evidence="6 7">
    <name type="scientific">Aliikangiella coralliicola</name>
    <dbReference type="NCBI Taxonomy" id="2592383"/>
    <lineage>
        <taxon>Bacteria</taxon>
        <taxon>Pseudomonadati</taxon>
        <taxon>Pseudomonadota</taxon>
        <taxon>Gammaproteobacteria</taxon>
        <taxon>Oceanospirillales</taxon>
        <taxon>Pleioneaceae</taxon>
        <taxon>Aliikangiella</taxon>
    </lineage>
</organism>
<dbReference type="CDD" id="cd00383">
    <property type="entry name" value="trans_reg_C"/>
    <property type="match status" value="1"/>
</dbReference>
<dbReference type="OrthoDB" id="6199523at2"/>
<dbReference type="SUPFAM" id="SSF82171">
    <property type="entry name" value="DPP6 N-terminal domain-like"/>
    <property type="match status" value="1"/>
</dbReference>
<dbReference type="Gene3D" id="2.120.10.30">
    <property type="entry name" value="TolB, C-terminal domain"/>
    <property type="match status" value="2"/>
</dbReference>